<dbReference type="AlphaFoldDB" id="A0A7T3FWQ9"/>
<dbReference type="PANTHER" id="PTHR43221">
    <property type="entry name" value="PROTEASE HTPX"/>
    <property type="match status" value="1"/>
</dbReference>
<evidence type="ECO:0000256" key="11">
    <source>
        <dbReference type="SAM" id="Phobius"/>
    </source>
</evidence>
<evidence type="ECO:0000313" key="14">
    <source>
        <dbReference type="Proteomes" id="UP000595001"/>
    </source>
</evidence>
<keyword evidence="8 10" id="KW-0482">Metalloprotease</keyword>
<evidence type="ECO:0000256" key="9">
    <source>
        <dbReference type="ARBA" id="ARBA00023136"/>
    </source>
</evidence>
<proteinExistence type="inferred from homology"/>
<dbReference type="GO" id="GO:0006508">
    <property type="term" value="P:proteolysis"/>
    <property type="evidence" value="ECO:0007669"/>
    <property type="project" value="UniProtKB-KW"/>
</dbReference>
<sequence>MRWVLRGLMIVVGVLTLAVYLAGAYLVYEVARAVWAIRPPLGTLALYLAVLTVVFAFVSYRVGTAQILRSLQVWELPEARAPMLYRRLGGFSDAMGIERPDVLVAEMGQPNALALGGGFGRGHVVVDRRLFSLLTFEELSAILAHELAHIERKDSLVQTVGYSALRTLSGLAALVLAPVLVVAAGLARGVAWIRGRPEAWTRTIPGKLQRAVVGTVSLVFFALTLAILAHSRRREFAADDRAAAVTGDPLALARALRKIERASEGPWSLLSPLYVDGEEEGPLTRLLSTHPATDERVERLQAWAERDEGIRVERRRP</sequence>
<dbReference type="Pfam" id="PF01435">
    <property type="entry name" value="Peptidase_M48"/>
    <property type="match status" value="1"/>
</dbReference>
<dbReference type="GO" id="GO:0046872">
    <property type="term" value="F:metal ion binding"/>
    <property type="evidence" value="ECO:0007669"/>
    <property type="project" value="UniProtKB-KW"/>
</dbReference>
<evidence type="ECO:0000256" key="3">
    <source>
        <dbReference type="ARBA" id="ARBA00022692"/>
    </source>
</evidence>
<feature type="transmembrane region" description="Helical" evidence="11">
    <location>
        <begin position="7"/>
        <end position="28"/>
    </location>
</feature>
<keyword evidence="2 10" id="KW-0645">Protease</keyword>
<dbReference type="Gene3D" id="3.30.2010.10">
    <property type="entry name" value="Metalloproteases ('zincins'), catalytic domain"/>
    <property type="match status" value="1"/>
</dbReference>
<feature type="domain" description="Peptidase M48" evidence="12">
    <location>
        <begin position="86"/>
        <end position="303"/>
    </location>
</feature>
<accession>A0A7T3FWQ9</accession>
<dbReference type="RefSeq" id="WP_198060859.1">
    <property type="nucleotide sequence ID" value="NZ_CP065856.1"/>
</dbReference>
<evidence type="ECO:0000259" key="12">
    <source>
        <dbReference type="Pfam" id="PF01435"/>
    </source>
</evidence>
<keyword evidence="6 10" id="KW-0862">Zinc</keyword>
<keyword evidence="14" id="KW-1185">Reference proteome</keyword>
<dbReference type="InterPro" id="IPR050083">
    <property type="entry name" value="HtpX_protease"/>
</dbReference>
<keyword evidence="5 10" id="KW-0378">Hydrolase</keyword>
<evidence type="ECO:0000256" key="2">
    <source>
        <dbReference type="ARBA" id="ARBA00022670"/>
    </source>
</evidence>
<name>A0A7T3FWQ9_9EURY</name>
<keyword evidence="1" id="KW-1003">Cell membrane</keyword>
<evidence type="ECO:0000256" key="5">
    <source>
        <dbReference type="ARBA" id="ARBA00022801"/>
    </source>
</evidence>
<evidence type="ECO:0000256" key="4">
    <source>
        <dbReference type="ARBA" id="ARBA00022723"/>
    </source>
</evidence>
<feature type="transmembrane region" description="Helical" evidence="11">
    <location>
        <begin position="171"/>
        <end position="191"/>
    </location>
</feature>
<evidence type="ECO:0000313" key="13">
    <source>
        <dbReference type="EMBL" id="QPV62042.1"/>
    </source>
</evidence>
<dbReference type="EMBL" id="CP065856">
    <property type="protein sequence ID" value="QPV62042.1"/>
    <property type="molecule type" value="Genomic_DNA"/>
</dbReference>
<evidence type="ECO:0000256" key="6">
    <source>
        <dbReference type="ARBA" id="ARBA00022833"/>
    </source>
</evidence>
<protein>
    <submittedName>
        <fullName evidence="13">M48 family metalloprotease</fullName>
    </submittedName>
</protein>
<evidence type="ECO:0000256" key="1">
    <source>
        <dbReference type="ARBA" id="ARBA00022475"/>
    </source>
</evidence>
<keyword evidence="9 11" id="KW-0472">Membrane</keyword>
<comment type="cofactor">
    <cofactor evidence="10">
        <name>Zn(2+)</name>
        <dbReference type="ChEBI" id="CHEBI:29105"/>
    </cofactor>
    <text evidence="10">Binds 1 zinc ion per subunit.</text>
</comment>
<evidence type="ECO:0000256" key="10">
    <source>
        <dbReference type="RuleBase" id="RU003983"/>
    </source>
</evidence>
<dbReference type="InterPro" id="IPR001915">
    <property type="entry name" value="Peptidase_M48"/>
</dbReference>
<reference evidence="13 14" key="1">
    <citation type="submission" date="2020-12" db="EMBL/GenBank/DDBJ databases">
        <title>Halosimplex halophilum sp. nov. and Halosimplex salinum sp. nov., two new members of the genus Halosimplex.</title>
        <authorList>
            <person name="Cui H.L."/>
        </authorList>
    </citation>
    <scope>NUCLEOTIDE SEQUENCE [LARGE SCALE GENOMIC DNA]</scope>
    <source>
        <strain evidence="13 14">YGH94</strain>
    </source>
</reference>
<dbReference type="KEGG" id="hlt:I7X12_14975"/>
<gene>
    <name evidence="13" type="ORF">I7X12_14975</name>
</gene>
<organism evidence="13 14">
    <name type="scientific">Halosimplex litoreum</name>
    <dbReference type="NCBI Taxonomy" id="1198301"/>
    <lineage>
        <taxon>Archaea</taxon>
        <taxon>Methanobacteriati</taxon>
        <taxon>Methanobacteriota</taxon>
        <taxon>Stenosarchaea group</taxon>
        <taxon>Halobacteria</taxon>
        <taxon>Halobacteriales</taxon>
        <taxon>Haloarculaceae</taxon>
        <taxon>Halosimplex</taxon>
    </lineage>
</organism>
<evidence type="ECO:0000256" key="7">
    <source>
        <dbReference type="ARBA" id="ARBA00022989"/>
    </source>
</evidence>
<keyword evidence="7 11" id="KW-1133">Transmembrane helix</keyword>
<keyword evidence="4" id="KW-0479">Metal-binding</keyword>
<dbReference type="PANTHER" id="PTHR43221:SF2">
    <property type="entry name" value="PROTEASE HTPX HOMOLOG"/>
    <property type="match status" value="1"/>
</dbReference>
<dbReference type="Proteomes" id="UP000595001">
    <property type="component" value="Chromosome"/>
</dbReference>
<keyword evidence="3 11" id="KW-0812">Transmembrane</keyword>
<evidence type="ECO:0000256" key="8">
    <source>
        <dbReference type="ARBA" id="ARBA00023049"/>
    </source>
</evidence>
<feature type="transmembrane region" description="Helical" evidence="11">
    <location>
        <begin position="40"/>
        <end position="60"/>
    </location>
</feature>
<dbReference type="GO" id="GO:0004222">
    <property type="term" value="F:metalloendopeptidase activity"/>
    <property type="evidence" value="ECO:0007669"/>
    <property type="project" value="InterPro"/>
</dbReference>
<comment type="similarity">
    <text evidence="10">Belongs to the peptidase M48 family.</text>
</comment>
<dbReference type="GeneID" id="60589822"/>
<dbReference type="OrthoDB" id="186977at2157"/>
<feature type="transmembrane region" description="Helical" evidence="11">
    <location>
        <begin position="211"/>
        <end position="229"/>
    </location>
</feature>